<protein>
    <submittedName>
        <fullName evidence="1">Uncharacterized protein</fullName>
    </submittedName>
</protein>
<keyword evidence="2" id="KW-1185">Reference proteome</keyword>
<sequence length="142" mass="15298">MFDGFTPFTIQTQSAPENVTIFGLKSSDSAASALPTLLLLHGSPQNHRIWHRVAQLLAGQYNIVAIDLRGYGDSSKPEPIAAYAKSVMARVAVLGVLLVMIVNDTIVKVTVMVVALVSLLLAVLVDMQSRHLDLSRASNTEV</sequence>
<proteinExistence type="predicted"/>
<gene>
    <name evidence="1" type="ORF">NQ176_g105</name>
</gene>
<dbReference type="Proteomes" id="UP001143910">
    <property type="component" value="Unassembled WGS sequence"/>
</dbReference>
<evidence type="ECO:0000313" key="1">
    <source>
        <dbReference type="EMBL" id="KAJ2984254.1"/>
    </source>
</evidence>
<organism evidence="1 2">
    <name type="scientific">Zarea fungicola</name>
    <dbReference type="NCBI Taxonomy" id="93591"/>
    <lineage>
        <taxon>Eukaryota</taxon>
        <taxon>Fungi</taxon>
        <taxon>Dikarya</taxon>
        <taxon>Ascomycota</taxon>
        <taxon>Pezizomycotina</taxon>
        <taxon>Sordariomycetes</taxon>
        <taxon>Hypocreomycetidae</taxon>
        <taxon>Hypocreales</taxon>
        <taxon>Cordycipitaceae</taxon>
        <taxon>Zarea</taxon>
    </lineage>
</organism>
<reference evidence="1" key="1">
    <citation type="submission" date="2022-08" db="EMBL/GenBank/DDBJ databases">
        <title>Genome Sequence of Lecanicillium fungicola.</title>
        <authorList>
            <person name="Buettner E."/>
        </authorList>
    </citation>
    <scope>NUCLEOTIDE SEQUENCE</scope>
    <source>
        <strain evidence="1">Babe33</strain>
    </source>
</reference>
<comment type="caution">
    <text evidence="1">The sequence shown here is derived from an EMBL/GenBank/DDBJ whole genome shotgun (WGS) entry which is preliminary data.</text>
</comment>
<dbReference type="EMBL" id="JANJQO010000003">
    <property type="protein sequence ID" value="KAJ2984254.1"/>
    <property type="molecule type" value="Genomic_DNA"/>
</dbReference>
<name>A0ACC1NYU9_9HYPO</name>
<evidence type="ECO:0000313" key="2">
    <source>
        <dbReference type="Proteomes" id="UP001143910"/>
    </source>
</evidence>
<accession>A0ACC1NYU9</accession>